<name>A0ABT8L7Y5_9BACT</name>
<dbReference type="InterPro" id="IPR021255">
    <property type="entry name" value="DUF2807"/>
</dbReference>
<dbReference type="EMBL" id="JAUJEB010000004">
    <property type="protein sequence ID" value="MDN5213818.1"/>
    <property type="molecule type" value="Genomic_DNA"/>
</dbReference>
<organism evidence="3 4">
    <name type="scientific">Agaribacillus aureus</name>
    <dbReference type="NCBI Taxonomy" id="3051825"/>
    <lineage>
        <taxon>Bacteria</taxon>
        <taxon>Pseudomonadati</taxon>
        <taxon>Bacteroidota</taxon>
        <taxon>Cytophagia</taxon>
        <taxon>Cytophagales</taxon>
        <taxon>Splendidivirgaceae</taxon>
        <taxon>Agaribacillus</taxon>
    </lineage>
</organism>
<gene>
    <name evidence="3" type="ORF">QQ020_17220</name>
</gene>
<reference evidence="3" key="1">
    <citation type="submission" date="2023-06" db="EMBL/GenBank/DDBJ databases">
        <title>Genomic of Agaribacillus aureum.</title>
        <authorList>
            <person name="Wang G."/>
        </authorList>
    </citation>
    <scope>NUCLEOTIDE SEQUENCE</scope>
    <source>
        <strain evidence="3">BMA12</strain>
    </source>
</reference>
<comment type="caution">
    <text evidence="3">The sequence shown here is derived from an EMBL/GenBank/DDBJ whole genome shotgun (WGS) entry which is preliminary data.</text>
</comment>
<keyword evidence="1" id="KW-0732">Signal</keyword>
<dbReference type="Gene3D" id="2.160.20.120">
    <property type="match status" value="1"/>
</dbReference>
<accession>A0ABT8L7Y5</accession>
<evidence type="ECO:0000313" key="3">
    <source>
        <dbReference type="EMBL" id="MDN5213818.1"/>
    </source>
</evidence>
<sequence>MKHFSIMATIAILALTAQSVWAQGGQPRNVPVFNGLKVFGNIQVTLREGNRQSVKVRARGVDNDKVNTFVDNGVLKIKMQEGIYNKIDVRVDVIYRSLNEVTVSGSGEVYVESLIQQNSFYVDVTSGGYARMRVDVNSVEINLHSGGQLEIAGKAEHQETKVVSGAKLLAYRLESGHVTIKANTGGTAEIFVSESITGSASTGGGIRYKGSPRIENIKGNLGGEISRY</sequence>
<proteinExistence type="predicted"/>
<evidence type="ECO:0000256" key="1">
    <source>
        <dbReference type="SAM" id="SignalP"/>
    </source>
</evidence>
<feature type="chain" id="PRO_5045487358" evidence="1">
    <location>
        <begin position="23"/>
        <end position="228"/>
    </location>
</feature>
<evidence type="ECO:0000313" key="4">
    <source>
        <dbReference type="Proteomes" id="UP001172083"/>
    </source>
</evidence>
<keyword evidence="4" id="KW-1185">Reference proteome</keyword>
<protein>
    <submittedName>
        <fullName evidence="3">Head GIN domain-containing protein</fullName>
    </submittedName>
</protein>
<dbReference type="Pfam" id="PF10988">
    <property type="entry name" value="DUF2807"/>
    <property type="match status" value="1"/>
</dbReference>
<feature type="domain" description="Putative auto-transporter adhesin head GIN" evidence="2">
    <location>
        <begin position="33"/>
        <end position="212"/>
    </location>
</feature>
<evidence type="ECO:0000259" key="2">
    <source>
        <dbReference type="Pfam" id="PF10988"/>
    </source>
</evidence>
<dbReference type="RefSeq" id="WP_346759159.1">
    <property type="nucleotide sequence ID" value="NZ_JAUJEB010000004.1"/>
</dbReference>
<feature type="signal peptide" evidence="1">
    <location>
        <begin position="1"/>
        <end position="22"/>
    </location>
</feature>
<dbReference type="Proteomes" id="UP001172083">
    <property type="component" value="Unassembled WGS sequence"/>
</dbReference>